<reference evidence="2 3" key="1">
    <citation type="submission" date="2013-08" db="EMBL/GenBank/DDBJ databases">
        <title>The genome sequence of Skermanella stibiiresistens.</title>
        <authorList>
            <person name="Zhu W."/>
            <person name="Wang G."/>
        </authorList>
    </citation>
    <scope>NUCLEOTIDE SEQUENCE [LARGE SCALE GENOMIC DNA]</scope>
    <source>
        <strain evidence="2 3">SB22</strain>
    </source>
</reference>
<gene>
    <name evidence="2" type="ORF">N825_24270</name>
</gene>
<dbReference type="InterPro" id="IPR045936">
    <property type="entry name" value="DUF6356"/>
</dbReference>
<dbReference type="Pfam" id="PF19883">
    <property type="entry name" value="DUF6356"/>
    <property type="match status" value="1"/>
</dbReference>
<evidence type="ECO:0000313" key="2">
    <source>
        <dbReference type="EMBL" id="EWY41662.1"/>
    </source>
</evidence>
<protein>
    <submittedName>
        <fullName evidence="2">Type 1 capsular polysaccharide biosynthesis protein J</fullName>
    </submittedName>
</protein>
<feature type="transmembrane region" description="Helical" evidence="1">
    <location>
        <begin position="23"/>
        <end position="45"/>
    </location>
</feature>
<comment type="caution">
    <text evidence="2">The sequence shown here is derived from an EMBL/GenBank/DDBJ whole genome shotgun (WGS) entry which is preliminary data.</text>
</comment>
<organism evidence="2 3">
    <name type="scientific">Skermanella stibiiresistens SB22</name>
    <dbReference type="NCBI Taxonomy" id="1385369"/>
    <lineage>
        <taxon>Bacteria</taxon>
        <taxon>Pseudomonadati</taxon>
        <taxon>Pseudomonadota</taxon>
        <taxon>Alphaproteobacteria</taxon>
        <taxon>Rhodospirillales</taxon>
        <taxon>Azospirillaceae</taxon>
        <taxon>Skermanella</taxon>
    </lineage>
</organism>
<name>W9HAF1_9PROT</name>
<dbReference type="AlphaFoldDB" id="W9HAF1"/>
<dbReference type="STRING" id="1385369.N825_24270"/>
<evidence type="ECO:0000313" key="3">
    <source>
        <dbReference type="Proteomes" id="UP000019486"/>
    </source>
</evidence>
<dbReference type="EMBL" id="AVFL01000003">
    <property type="protein sequence ID" value="EWY41662.1"/>
    <property type="molecule type" value="Genomic_DNA"/>
</dbReference>
<keyword evidence="1" id="KW-0812">Transmembrane</keyword>
<sequence length="80" mass="8778">MFGGHPASVGETYPRHLEFAFKFGVRMIVGGLACCVHGLFPFLFVTTGGRTVRELHAAILAKRFRSLTQGGDIPKPDFEI</sequence>
<evidence type="ECO:0000256" key="1">
    <source>
        <dbReference type="SAM" id="Phobius"/>
    </source>
</evidence>
<keyword evidence="1" id="KW-0472">Membrane</keyword>
<accession>W9HAF1</accession>
<keyword evidence="3" id="KW-1185">Reference proteome</keyword>
<keyword evidence="1" id="KW-1133">Transmembrane helix</keyword>
<proteinExistence type="predicted"/>
<dbReference type="Proteomes" id="UP000019486">
    <property type="component" value="Unassembled WGS sequence"/>
</dbReference>